<dbReference type="HAMAP" id="MF_00203">
    <property type="entry name" value="UvrC"/>
    <property type="match status" value="1"/>
</dbReference>
<dbReference type="InterPro" id="IPR003583">
    <property type="entry name" value="Hlx-hairpin-Hlx_DNA-bd_motif"/>
</dbReference>
<dbReference type="Gene3D" id="3.30.420.340">
    <property type="entry name" value="UvrC, RNAse H endonuclease domain"/>
    <property type="match status" value="1"/>
</dbReference>
<dbReference type="InterPro" id="IPR001943">
    <property type="entry name" value="UVR_dom"/>
</dbReference>
<evidence type="ECO:0000259" key="9">
    <source>
        <dbReference type="PROSITE" id="PS50164"/>
    </source>
</evidence>
<keyword evidence="2 7" id="KW-0227">DNA damage</keyword>
<evidence type="ECO:0000256" key="1">
    <source>
        <dbReference type="ARBA" id="ARBA00022490"/>
    </source>
</evidence>
<keyword evidence="6 7" id="KW-0742">SOS response</keyword>
<evidence type="ECO:0000256" key="5">
    <source>
        <dbReference type="ARBA" id="ARBA00023204"/>
    </source>
</evidence>
<feature type="domain" description="UVR" evidence="8">
    <location>
        <begin position="203"/>
        <end position="238"/>
    </location>
</feature>
<dbReference type="FunFam" id="3.40.1440.10:FF:000001">
    <property type="entry name" value="UvrABC system protein C"/>
    <property type="match status" value="1"/>
</dbReference>
<evidence type="ECO:0000259" key="10">
    <source>
        <dbReference type="PROSITE" id="PS50165"/>
    </source>
</evidence>
<dbReference type="RefSeq" id="WP_006963689.1">
    <property type="nucleotide sequence ID" value="NZ_APJX01000001.1"/>
</dbReference>
<reference evidence="11 12" key="1">
    <citation type="journal article" date="2013" name="Genome Announc.">
        <title>Draft Genome Sequence of Desulfotignum phosphitoxidans DSM 13687 Strain FiPS-3.</title>
        <authorList>
            <person name="Poehlein A."/>
            <person name="Daniel R."/>
            <person name="Simeonova D.D."/>
        </authorList>
    </citation>
    <scope>NUCLEOTIDE SEQUENCE [LARGE SCALE GENOMIC DNA]</scope>
    <source>
        <strain evidence="11 12">DSM 13687</strain>
    </source>
</reference>
<dbReference type="SUPFAM" id="SSF46600">
    <property type="entry name" value="C-terminal UvrC-binding domain of UvrB"/>
    <property type="match status" value="1"/>
</dbReference>
<organism evidence="11 12">
    <name type="scientific">Desulfotignum phosphitoxidans DSM 13687</name>
    <dbReference type="NCBI Taxonomy" id="1286635"/>
    <lineage>
        <taxon>Bacteria</taxon>
        <taxon>Pseudomonadati</taxon>
        <taxon>Thermodesulfobacteriota</taxon>
        <taxon>Desulfobacteria</taxon>
        <taxon>Desulfobacterales</taxon>
        <taxon>Desulfobacteraceae</taxon>
        <taxon>Desulfotignum</taxon>
    </lineage>
</organism>
<dbReference type="Gene3D" id="4.10.860.10">
    <property type="entry name" value="UVR domain"/>
    <property type="match status" value="1"/>
</dbReference>
<dbReference type="GO" id="GO:0005737">
    <property type="term" value="C:cytoplasm"/>
    <property type="evidence" value="ECO:0007669"/>
    <property type="project" value="UniProtKB-SubCell"/>
</dbReference>
<keyword evidence="1 7" id="KW-0963">Cytoplasm</keyword>
<dbReference type="PATRIC" id="fig|1286635.3.peg.200"/>
<dbReference type="EMBL" id="APJX01000001">
    <property type="protein sequence ID" value="EMS81048.1"/>
    <property type="molecule type" value="Genomic_DNA"/>
</dbReference>
<keyword evidence="5 7" id="KW-0234">DNA repair</keyword>
<dbReference type="Gene3D" id="1.10.150.20">
    <property type="entry name" value="5' to 3' exonuclease, C-terminal subdomain"/>
    <property type="match status" value="1"/>
</dbReference>
<dbReference type="InterPro" id="IPR047296">
    <property type="entry name" value="GIY-YIG_UvrC_Cho"/>
</dbReference>
<dbReference type="Pfam" id="PF14520">
    <property type="entry name" value="HHH_5"/>
    <property type="match status" value="1"/>
</dbReference>
<keyword evidence="4 7" id="KW-0267">Excision nuclease</keyword>
<evidence type="ECO:0000256" key="6">
    <source>
        <dbReference type="ARBA" id="ARBA00023236"/>
    </source>
</evidence>
<comment type="similarity">
    <text evidence="7">Belongs to the UvrC family.</text>
</comment>
<accession>S0G106</accession>
<dbReference type="NCBIfam" id="TIGR00194">
    <property type="entry name" value="uvrC"/>
    <property type="match status" value="1"/>
</dbReference>
<comment type="caution">
    <text evidence="11">The sequence shown here is derived from an EMBL/GenBank/DDBJ whole genome shotgun (WGS) entry which is preliminary data.</text>
</comment>
<dbReference type="InterPro" id="IPR010994">
    <property type="entry name" value="RuvA_2-like"/>
</dbReference>
<evidence type="ECO:0000313" key="12">
    <source>
        <dbReference type="Proteomes" id="UP000014216"/>
    </source>
</evidence>
<dbReference type="GO" id="GO:0009381">
    <property type="term" value="F:excinuclease ABC activity"/>
    <property type="evidence" value="ECO:0007669"/>
    <property type="project" value="UniProtKB-UniRule"/>
</dbReference>
<evidence type="ECO:0000256" key="3">
    <source>
        <dbReference type="ARBA" id="ARBA00022769"/>
    </source>
</evidence>
<dbReference type="PANTHER" id="PTHR30562">
    <property type="entry name" value="UVRC/OXIDOREDUCTASE"/>
    <property type="match status" value="1"/>
</dbReference>
<dbReference type="InterPro" id="IPR000305">
    <property type="entry name" value="GIY-YIG_endonuc"/>
</dbReference>
<dbReference type="InterPro" id="IPR036876">
    <property type="entry name" value="UVR_dom_sf"/>
</dbReference>
<dbReference type="Gene3D" id="3.40.1440.10">
    <property type="entry name" value="GIY-YIG endonuclease"/>
    <property type="match status" value="1"/>
</dbReference>
<keyword evidence="3 7" id="KW-0228">DNA excision</keyword>
<dbReference type="SUPFAM" id="SSF47781">
    <property type="entry name" value="RuvA domain 2-like"/>
    <property type="match status" value="1"/>
</dbReference>
<dbReference type="NCBIfam" id="NF001824">
    <property type="entry name" value="PRK00558.1-5"/>
    <property type="match status" value="1"/>
</dbReference>
<dbReference type="GO" id="GO:0009380">
    <property type="term" value="C:excinuclease repair complex"/>
    <property type="evidence" value="ECO:0007669"/>
    <property type="project" value="InterPro"/>
</dbReference>
<dbReference type="InterPro" id="IPR001162">
    <property type="entry name" value="UvrC_RNase_H_dom"/>
</dbReference>
<dbReference type="PANTHER" id="PTHR30562:SF1">
    <property type="entry name" value="UVRABC SYSTEM PROTEIN C"/>
    <property type="match status" value="1"/>
</dbReference>
<dbReference type="OrthoDB" id="9804933at2"/>
<proteinExistence type="inferred from homology"/>
<dbReference type="InterPro" id="IPR035901">
    <property type="entry name" value="GIY-YIG_endonuc_sf"/>
</dbReference>
<gene>
    <name evidence="7 11" type="primary">uvrC</name>
    <name evidence="11" type="ORF">Dpo_1c01790</name>
</gene>
<dbReference type="GO" id="GO:0006289">
    <property type="term" value="P:nucleotide-excision repair"/>
    <property type="evidence" value="ECO:0007669"/>
    <property type="project" value="UniProtKB-UniRule"/>
</dbReference>
<protein>
    <recommendedName>
        <fullName evidence="7">UvrABC system protein C</fullName>
        <shortName evidence="7">Protein UvrC</shortName>
    </recommendedName>
    <alternativeName>
        <fullName evidence="7">Excinuclease ABC subunit C</fullName>
    </alternativeName>
</protein>
<dbReference type="GO" id="GO:0003677">
    <property type="term" value="F:DNA binding"/>
    <property type="evidence" value="ECO:0007669"/>
    <property type="project" value="UniProtKB-UniRule"/>
</dbReference>
<comment type="subunit">
    <text evidence="7">Interacts with UvrB in an incision complex.</text>
</comment>
<dbReference type="InterPro" id="IPR050066">
    <property type="entry name" value="UvrABC_protein_C"/>
</dbReference>
<sequence length="608" mass="69213">MRADLTQKYHQAPHAPGVYLMKDARKKIIYVGKAKDLKKRLGSYFARQDHPDGKTSALLAMVRDFDVIITASDHEAFILESNLIKEYRPRYNVLLKDGKNYPLLRIDMNEPFPAIQRVRRIQNDAALYFGPYSSSRSVNQTLGQIQKIFKLRKCRNTQFKNRSRPCLNYQINACLGPCCQKVDEQEYKQHVKDAVLFLKGRSGQVIQKLKAQMQAHAQALEFEKAAQKRDAVTAMTHILEKQVVVAADLKDRDVLALAVEKEMAVITMMIVRSGRLIDTVHYPVDPGFKESHEILRAFLWQYYDVTRFLPDAVLLDREIENMDVLASRLSEQKHRKVTVHVPVIGEKRRLVEMADVNAARELEKLRIKTEAAQSAVTQVQVLLKMDRMPDRIECFDNSHLAGQDPVSSMVVFTRGRPDKDAYRRYILRDMDRPDDYAGMTQVLTRRFSKTEKEMDFPDLLVVDGGKGQLGMAVAVLKELNLAGRFAVAGLAKKDEAKGEDMDKIYVPGRSNPLNTASFKQGLFLLQQVRDEAHRFAVTFQRKRRKKRGSLSVFDAIPGVGPKRKKMLLQRFKGLENLKAATVDELTSLPGITEKLAEQILAKVKAEGS</sequence>
<dbReference type="SMART" id="SM00465">
    <property type="entry name" value="GIYc"/>
    <property type="match status" value="1"/>
</dbReference>
<feature type="domain" description="UvrC family homology region profile" evidence="10">
    <location>
        <begin position="254"/>
        <end position="476"/>
    </location>
</feature>
<dbReference type="SMART" id="SM00278">
    <property type="entry name" value="HhH1"/>
    <property type="match status" value="2"/>
</dbReference>
<name>S0G106_9BACT</name>
<dbReference type="Pfam" id="PF01541">
    <property type="entry name" value="GIY-YIG"/>
    <property type="match status" value="1"/>
</dbReference>
<dbReference type="PROSITE" id="PS50164">
    <property type="entry name" value="GIY_YIG"/>
    <property type="match status" value="1"/>
</dbReference>
<dbReference type="PROSITE" id="PS50165">
    <property type="entry name" value="UVRC"/>
    <property type="match status" value="1"/>
</dbReference>
<evidence type="ECO:0000256" key="2">
    <source>
        <dbReference type="ARBA" id="ARBA00022763"/>
    </source>
</evidence>
<comment type="subcellular location">
    <subcellularLocation>
        <location evidence="7">Cytoplasm</location>
    </subcellularLocation>
</comment>
<dbReference type="Proteomes" id="UP000014216">
    <property type="component" value="Unassembled WGS sequence"/>
</dbReference>
<dbReference type="PROSITE" id="PS50151">
    <property type="entry name" value="UVR"/>
    <property type="match status" value="1"/>
</dbReference>
<dbReference type="GO" id="GO:0009432">
    <property type="term" value="P:SOS response"/>
    <property type="evidence" value="ECO:0007669"/>
    <property type="project" value="UniProtKB-UniRule"/>
</dbReference>
<evidence type="ECO:0000313" key="11">
    <source>
        <dbReference type="EMBL" id="EMS81048.1"/>
    </source>
</evidence>
<dbReference type="InterPro" id="IPR038476">
    <property type="entry name" value="UvrC_RNase_H_dom_sf"/>
</dbReference>
<dbReference type="InterPro" id="IPR004791">
    <property type="entry name" value="UvrC"/>
</dbReference>
<dbReference type="AlphaFoldDB" id="S0G106"/>
<dbReference type="Pfam" id="PF02151">
    <property type="entry name" value="UVR"/>
    <property type="match status" value="1"/>
</dbReference>
<keyword evidence="12" id="KW-1185">Reference proteome</keyword>
<dbReference type="SUPFAM" id="SSF82771">
    <property type="entry name" value="GIY-YIG endonuclease"/>
    <property type="match status" value="1"/>
</dbReference>
<feature type="domain" description="GIY-YIG" evidence="9">
    <location>
        <begin position="14"/>
        <end position="93"/>
    </location>
</feature>
<evidence type="ECO:0000256" key="4">
    <source>
        <dbReference type="ARBA" id="ARBA00022881"/>
    </source>
</evidence>
<comment type="function">
    <text evidence="7">The UvrABC repair system catalyzes the recognition and processing of DNA lesions. UvrC both incises the 5' and 3' sides of the lesion. The N-terminal half is responsible for the 3' incision and the C-terminal half is responsible for the 5' incision.</text>
</comment>
<dbReference type="CDD" id="cd10434">
    <property type="entry name" value="GIY-YIG_UvrC_Cho"/>
    <property type="match status" value="1"/>
</dbReference>
<dbReference type="Pfam" id="PF08459">
    <property type="entry name" value="UvrC_RNaseH_dom"/>
    <property type="match status" value="1"/>
</dbReference>
<evidence type="ECO:0000256" key="7">
    <source>
        <dbReference type="HAMAP-Rule" id="MF_00203"/>
    </source>
</evidence>
<evidence type="ECO:0000259" key="8">
    <source>
        <dbReference type="PROSITE" id="PS50151"/>
    </source>
</evidence>
<dbReference type="Pfam" id="PF22920">
    <property type="entry name" value="UvrC_RNaseH"/>
    <property type="match status" value="1"/>
</dbReference>